<dbReference type="OrthoDB" id="643377at2759"/>
<gene>
    <name evidence="14" type="ORF">PAPOLLO_LOCUS11922</name>
</gene>
<feature type="compositionally biased region" description="Basic and acidic residues" evidence="11">
    <location>
        <begin position="507"/>
        <end position="518"/>
    </location>
</feature>
<evidence type="ECO:0000256" key="10">
    <source>
        <dbReference type="SAM" id="Coils"/>
    </source>
</evidence>
<evidence type="ECO:0000313" key="15">
    <source>
        <dbReference type="Proteomes" id="UP000691718"/>
    </source>
</evidence>
<evidence type="ECO:0000256" key="5">
    <source>
        <dbReference type="ARBA" id="ARBA00023157"/>
    </source>
</evidence>
<evidence type="ECO:0000256" key="7">
    <source>
        <dbReference type="ARBA" id="ARBA00023319"/>
    </source>
</evidence>
<dbReference type="Proteomes" id="UP000691718">
    <property type="component" value="Unassembled WGS sequence"/>
</dbReference>
<feature type="compositionally biased region" description="Polar residues" evidence="11">
    <location>
        <begin position="687"/>
        <end position="698"/>
    </location>
</feature>
<dbReference type="FunFam" id="3.80.10.10:FF:000082">
    <property type="entry name" value="Leucine-rich repeat-containing 24"/>
    <property type="match status" value="1"/>
</dbReference>
<keyword evidence="6" id="KW-0325">Glycoprotein</keyword>
<keyword evidence="12" id="KW-0472">Membrane</keyword>
<accession>A0A8S3X065</accession>
<keyword evidence="15" id="KW-1185">Reference proteome</keyword>
<keyword evidence="12" id="KW-1133">Transmembrane helix</keyword>
<dbReference type="EMBL" id="CAJQZP010000863">
    <property type="protein sequence ID" value="CAG4990179.1"/>
    <property type="molecule type" value="Genomic_DNA"/>
</dbReference>
<dbReference type="InterPro" id="IPR050467">
    <property type="entry name" value="LRFN"/>
</dbReference>
<dbReference type="SMART" id="SM00409">
    <property type="entry name" value="IG"/>
    <property type="match status" value="1"/>
</dbReference>
<feature type="compositionally biased region" description="Basic and acidic residues" evidence="11">
    <location>
        <begin position="486"/>
        <end position="500"/>
    </location>
</feature>
<feature type="region of interest" description="Disordered" evidence="11">
    <location>
        <begin position="589"/>
        <end position="614"/>
    </location>
</feature>
<dbReference type="InterPro" id="IPR000483">
    <property type="entry name" value="Cys-rich_flank_reg_C"/>
</dbReference>
<organism evidence="14 15">
    <name type="scientific">Parnassius apollo</name>
    <name type="common">Apollo butterfly</name>
    <name type="synonym">Papilio apollo</name>
    <dbReference type="NCBI Taxonomy" id="110799"/>
    <lineage>
        <taxon>Eukaryota</taxon>
        <taxon>Metazoa</taxon>
        <taxon>Ecdysozoa</taxon>
        <taxon>Arthropoda</taxon>
        <taxon>Hexapoda</taxon>
        <taxon>Insecta</taxon>
        <taxon>Pterygota</taxon>
        <taxon>Neoptera</taxon>
        <taxon>Endopterygota</taxon>
        <taxon>Lepidoptera</taxon>
        <taxon>Glossata</taxon>
        <taxon>Ditrysia</taxon>
        <taxon>Papilionoidea</taxon>
        <taxon>Papilionidae</taxon>
        <taxon>Parnassiinae</taxon>
        <taxon>Parnassini</taxon>
        <taxon>Parnassius</taxon>
        <taxon>Parnassius</taxon>
    </lineage>
</organism>
<dbReference type="SMART" id="SM00369">
    <property type="entry name" value="LRR_TYP"/>
    <property type="match status" value="6"/>
</dbReference>
<evidence type="ECO:0000256" key="9">
    <source>
        <dbReference type="ARBA" id="ARBA00068688"/>
    </source>
</evidence>
<name>A0A8S3X065_PARAO</name>
<dbReference type="PANTHER" id="PTHR45842:SF12">
    <property type="entry name" value="KEKKON 5, ISOFORM A"/>
    <property type="match status" value="1"/>
</dbReference>
<dbReference type="PANTHER" id="PTHR45842">
    <property type="entry name" value="SYNAPTIC ADHESION-LIKE MOLECULE SALM"/>
    <property type="match status" value="1"/>
</dbReference>
<comment type="caution">
    <text evidence="14">The sequence shown here is derived from an EMBL/GenBank/DDBJ whole genome shotgun (WGS) entry which is preliminary data.</text>
</comment>
<dbReference type="InterPro" id="IPR003591">
    <property type="entry name" value="Leu-rich_rpt_typical-subtyp"/>
</dbReference>
<dbReference type="GO" id="GO:0005576">
    <property type="term" value="C:extracellular region"/>
    <property type="evidence" value="ECO:0007669"/>
    <property type="project" value="UniProtKB-SubCell"/>
</dbReference>
<dbReference type="InterPro" id="IPR003598">
    <property type="entry name" value="Ig_sub2"/>
</dbReference>
<dbReference type="SMART" id="SM00082">
    <property type="entry name" value="LRRCT"/>
    <property type="match status" value="1"/>
</dbReference>
<feature type="compositionally biased region" description="Basic and acidic residues" evidence="11">
    <location>
        <begin position="597"/>
        <end position="614"/>
    </location>
</feature>
<evidence type="ECO:0000256" key="1">
    <source>
        <dbReference type="ARBA" id="ARBA00004613"/>
    </source>
</evidence>
<dbReference type="Pfam" id="PF13855">
    <property type="entry name" value="LRR_8"/>
    <property type="match status" value="2"/>
</dbReference>
<evidence type="ECO:0000256" key="12">
    <source>
        <dbReference type="SAM" id="Phobius"/>
    </source>
</evidence>
<evidence type="ECO:0000256" key="3">
    <source>
        <dbReference type="ARBA" id="ARBA00022614"/>
    </source>
</evidence>
<sequence>MELEQIGARFFILKKLSLHDALYQLKLKIEDHFNLGNDAQHPRRKDLVRGMLVLLILVLAAAISAECPRHCECKWRSGKESALCARAGLTAVPPRLDPTTQLLDLSENRLIILRDDAFAAAGLLNLQRLYLPACNVRTIRQFAFRALVNLVELDLSRNRLDTLPSHTFSSIPELRELRLTGNPITKIKDDAFIAIPHLVRLTLSACKISEIEPRGFIGLEASLEYLDLSRNKLQVLHAAVLAPLRSLKGLELAGNPWECTCAIRPMRDWMIRRNVPATVVPECALPTRLISQSWDRLDIEDFACVPEVSGSSTNFKGIEGDEVTMICRVTGVPAPRIRWFRAGRLLANSTTTNVNSARAFILRSEGQTSNLTIKSADMQDAGFYICSAENRAGKAEVILNLTIEKKSQAKGFGGRALMAGMAVSAVIVLSSCLVVLCAYETRKKRQLDRWNEQVVSTNHNDNNYEKIESSLKSVAELPRVISSENSSRKRGDYRNVPSHDPEDELEGYEHGMREDRDSSLTPTLEKNWRRPKIDTIRSNGNTEQDLHIPRLSNYNIRNDGTESMPSSTSTGILSGHVEIIAGNNRFNNNSRTCVHPRPRERLDNDLSGSDSEKNYPDLIEMSALGTPSYLRNEIKHDPYYFYTIPRRKDGDSRSPLLNSRRNSSGGDSINFNDKHYDKSRQRVAGRRSSSFLDLTTGGNRIRRNPSLPASPSREQSALPSATPLLDLSGLRDYSHVGQRLEDFDFRASQLEKFLEEYRCLREQLSKMKETRENLQRTRAAENEELRTGLRGKPSIAVTETSSSVALADAALPLALSPPEYKSQQHRPDWLTSLLYHN</sequence>
<dbReference type="InterPro" id="IPR007110">
    <property type="entry name" value="Ig-like_dom"/>
</dbReference>
<feature type="region of interest" description="Disordered" evidence="11">
    <location>
        <begin position="482"/>
        <end position="521"/>
    </location>
</feature>
<comment type="similarity">
    <text evidence="8">Belongs to the hemolin family.</text>
</comment>
<evidence type="ECO:0000256" key="2">
    <source>
        <dbReference type="ARBA" id="ARBA00022525"/>
    </source>
</evidence>
<dbReference type="PROSITE" id="PS50835">
    <property type="entry name" value="IG_LIKE"/>
    <property type="match status" value="1"/>
</dbReference>
<dbReference type="PROSITE" id="PS51450">
    <property type="entry name" value="LRR"/>
    <property type="match status" value="2"/>
</dbReference>
<evidence type="ECO:0000259" key="13">
    <source>
        <dbReference type="PROSITE" id="PS50835"/>
    </source>
</evidence>
<dbReference type="GO" id="GO:0071944">
    <property type="term" value="C:cell periphery"/>
    <property type="evidence" value="ECO:0007669"/>
    <property type="project" value="UniProtKB-ARBA"/>
</dbReference>
<dbReference type="InterPro" id="IPR013098">
    <property type="entry name" value="Ig_I-set"/>
</dbReference>
<keyword evidence="12" id="KW-0812">Transmembrane</keyword>
<proteinExistence type="inferred from homology"/>
<evidence type="ECO:0000313" key="14">
    <source>
        <dbReference type="EMBL" id="CAG4990179.1"/>
    </source>
</evidence>
<dbReference type="Pfam" id="PF07679">
    <property type="entry name" value="I-set"/>
    <property type="match status" value="1"/>
</dbReference>
<keyword evidence="10" id="KW-0175">Coiled coil</keyword>
<keyword evidence="2" id="KW-0964">Secreted</keyword>
<feature type="transmembrane region" description="Helical" evidence="12">
    <location>
        <begin position="416"/>
        <end position="439"/>
    </location>
</feature>
<keyword evidence="7" id="KW-0393">Immunoglobulin domain</keyword>
<dbReference type="AlphaFoldDB" id="A0A8S3X065"/>
<dbReference type="InterPro" id="IPR001611">
    <property type="entry name" value="Leu-rich_rpt"/>
</dbReference>
<feature type="compositionally biased region" description="Low complexity" evidence="11">
    <location>
        <begin position="653"/>
        <end position="664"/>
    </location>
</feature>
<protein>
    <recommendedName>
        <fullName evidence="9">Hemolin</fullName>
    </recommendedName>
</protein>
<feature type="region of interest" description="Disordered" evidence="11">
    <location>
        <begin position="650"/>
        <end position="720"/>
    </location>
</feature>
<reference evidence="14" key="1">
    <citation type="submission" date="2021-04" db="EMBL/GenBank/DDBJ databases">
        <authorList>
            <person name="Tunstrom K."/>
        </authorList>
    </citation>
    <scope>NUCLEOTIDE SEQUENCE</scope>
</reference>
<comment type="subcellular location">
    <subcellularLocation>
        <location evidence="1">Secreted</location>
    </subcellularLocation>
</comment>
<feature type="compositionally biased region" description="Polar residues" evidence="11">
    <location>
        <begin position="707"/>
        <end position="719"/>
    </location>
</feature>
<feature type="coiled-coil region" evidence="10">
    <location>
        <begin position="750"/>
        <end position="784"/>
    </location>
</feature>
<evidence type="ECO:0000256" key="8">
    <source>
        <dbReference type="ARBA" id="ARBA00061228"/>
    </source>
</evidence>
<feature type="domain" description="Ig-like" evidence="13">
    <location>
        <begin position="306"/>
        <end position="402"/>
    </location>
</feature>
<evidence type="ECO:0000256" key="6">
    <source>
        <dbReference type="ARBA" id="ARBA00023180"/>
    </source>
</evidence>
<dbReference type="FunFam" id="2.60.40.10:FF:000032">
    <property type="entry name" value="palladin isoform X1"/>
    <property type="match status" value="1"/>
</dbReference>
<dbReference type="InterPro" id="IPR003599">
    <property type="entry name" value="Ig_sub"/>
</dbReference>
<evidence type="ECO:0000256" key="4">
    <source>
        <dbReference type="ARBA" id="ARBA00022729"/>
    </source>
</evidence>
<keyword evidence="5" id="KW-1015">Disulfide bond</keyword>
<evidence type="ECO:0000256" key="11">
    <source>
        <dbReference type="SAM" id="MobiDB-lite"/>
    </source>
</evidence>
<dbReference type="SMART" id="SM00408">
    <property type="entry name" value="IGc2"/>
    <property type="match status" value="1"/>
</dbReference>
<keyword evidence="4" id="KW-0732">Signal</keyword>
<keyword evidence="3" id="KW-0433">Leucine-rich repeat</keyword>